<dbReference type="PANTHER" id="PTHR33692">
    <property type="entry name" value="RIBOSOME MATURATION FACTOR RIMM"/>
    <property type="match status" value="1"/>
</dbReference>
<dbReference type="InterPro" id="IPR009000">
    <property type="entry name" value="Transl_B-barrel_sf"/>
</dbReference>
<organism evidence="8 9">
    <name type="scientific">Leptospira ellisii</name>
    <dbReference type="NCBI Taxonomy" id="2023197"/>
    <lineage>
        <taxon>Bacteria</taxon>
        <taxon>Pseudomonadati</taxon>
        <taxon>Spirochaetota</taxon>
        <taxon>Spirochaetia</taxon>
        <taxon>Leptospirales</taxon>
        <taxon>Leptospiraceae</taxon>
        <taxon>Leptospira</taxon>
    </lineage>
</organism>
<comment type="subcellular location">
    <subcellularLocation>
        <location evidence="5">Cytoplasm</location>
    </subcellularLocation>
</comment>
<evidence type="ECO:0000313" key="9">
    <source>
        <dbReference type="Proteomes" id="UP000232122"/>
    </source>
</evidence>
<gene>
    <name evidence="5 8" type="primary">rimM</name>
    <name evidence="8" type="ORF">CH379_015250</name>
</gene>
<evidence type="ECO:0000256" key="2">
    <source>
        <dbReference type="ARBA" id="ARBA00022517"/>
    </source>
</evidence>
<dbReference type="InterPro" id="IPR036976">
    <property type="entry name" value="RimM_N_sf"/>
</dbReference>
<dbReference type="HAMAP" id="MF_00014">
    <property type="entry name" value="Ribosome_mat_RimM"/>
    <property type="match status" value="1"/>
</dbReference>
<evidence type="ECO:0000256" key="3">
    <source>
        <dbReference type="ARBA" id="ARBA00022552"/>
    </source>
</evidence>
<evidence type="ECO:0000256" key="1">
    <source>
        <dbReference type="ARBA" id="ARBA00022490"/>
    </source>
</evidence>
<dbReference type="SUPFAM" id="SSF50447">
    <property type="entry name" value="Translation proteins"/>
    <property type="match status" value="1"/>
</dbReference>
<dbReference type="Gene3D" id="2.40.30.60">
    <property type="entry name" value="RimM"/>
    <property type="match status" value="1"/>
</dbReference>
<evidence type="ECO:0000259" key="6">
    <source>
        <dbReference type="Pfam" id="PF01782"/>
    </source>
</evidence>
<dbReference type="NCBIfam" id="TIGR02273">
    <property type="entry name" value="16S_RimM"/>
    <property type="match status" value="1"/>
</dbReference>
<dbReference type="GO" id="GO:0005840">
    <property type="term" value="C:ribosome"/>
    <property type="evidence" value="ECO:0007669"/>
    <property type="project" value="InterPro"/>
</dbReference>
<keyword evidence="9" id="KW-1185">Reference proteome</keyword>
<evidence type="ECO:0000313" key="8">
    <source>
        <dbReference type="EMBL" id="MDV6236986.1"/>
    </source>
</evidence>
<dbReference type="Proteomes" id="UP000232122">
    <property type="component" value="Unassembled WGS sequence"/>
</dbReference>
<dbReference type="EMBL" id="NPEF02000018">
    <property type="protein sequence ID" value="MDV6236986.1"/>
    <property type="molecule type" value="Genomic_DNA"/>
</dbReference>
<comment type="subunit">
    <text evidence="5">Binds ribosomal protein uS19.</text>
</comment>
<comment type="similarity">
    <text evidence="5">Belongs to the RimM family.</text>
</comment>
<dbReference type="GO" id="GO:0042274">
    <property type="term" value="P:ribosomal small subunit biogenesis"/>
    <property type="evidence" value="ECO:0007669"/>
    <property type="project" value="UniProtKB-UniRule"/>
</dbReference>
<comment type="function">
    <text evidence="5">An accessory protein needed during the final step in the assembly of 30S ribosomal subunit, possibly for assembly of the head region. Essential for efficient processing of 16S rRNA. May be needed both before and after RbfA during the maturation of 16S rRNA. It has affinity for free ribosomal 30S subunits but not for 70S ribosomes.</text>
</comment>
<keyword evidence="3 5" id="KW-0698">rRNA processing</keyword>
<dbReference type="RefSeq" id="WP_317573501.1">
    <property type="nucleotide sequence ID" value="NZ_NPEF02000018.1"/>
</dbReference>
<dbReference type="NCBIfam" id="NF011184">
    <property type="entry name" value="PRK14590.1"/>
    <property type="match status" value="1"/>
</dbReference>
<evidence type="ECO:0000259" key="7">
    <source>
        <dbReference type="Pfam" id="PF24986"/>
    </source>
</evidence>
<reference evidence="8 9" key="1">
    <citation type="journal article" date="2018" name="Microb. Genom.">
        <title>Deciphering the unexplored Leptospira diversity from soils uncovers genomic evolution to virulence.</title>
        <authorList>
            <person name="Thibeaux R."/>
            <person name="Iraola G."/>
            <person name="Ferres I."/>
            <person name="Bierque E."/>
            <person name="Girault D."/>
            <person name="Soupe-Gilbert M.E."/>
            <person name="Picardeau M."/>
            <person name="Goarant C."/>
        </authorList>
    </citation>
    <scope>NUCLEOTIDE SEQUENCE [LARGE SCALE GENOMIC DNA]</scope>
    <source>
        <strain evidence="8 9">ATI7-C-A5</strain>
    </source>
</reference>
<comment type="domain">
    <text evidence="5">The PRC barrel domain binds ribosomal protein uS19.</text>
</comment>
<dbReference type="InterPro" id="IPR011961">
    <property type="entry name" value="RimM"/>
</dbReference>
<dbReference type="InterPro" id="IPR011033">
    <property type="entry name" value="PRC_barrel-like_sf"/>
</dbReference>
<keyword evidence="4 5" id="KW-0143">Chaperone</keyword>
<sequence length="176" mass="19884">MTEEWISLGQLGKPFGLKGFLRLNVRESALTEISLPVLLRLKKPDPQFPEKEIRLLQIQKHSGKFIVQFEGITTPETAERLIGATLFLPKQLLPNISVPDEFYVSDLIGLRAMNDSGQPLGWTLKEVQENPAHEILIFARPNGEDVLIPFVKAFVGKIDLGQKTIFLLQPEVWDEV</sequence>
<evidence type="ECO:0000256" key="5">
    <source>
        <dbReference type="HAMAP-Rule" id="MF_00014"/>
    </source>
</evidence>
<name>A0AAE4QQX7_9LEPT</name>
<dbReference type="GO" id="GO:0005737">
    <property type="term" value="C:cytoplasm"/>
    <property type="evidence" value="ECO:0007669"/>
    <property type="project" value="UniProtKB-SubCell"/>
</dbReference>
<comment type="caution">
    <text evidence="8">The sequence shown here is derived from an EMBL/GenBank/DDBJ whole genome shotgun (WGS) entry which is preliminary data.</text>
</comment>
<keyword evidence="2 5" id="KW-0690">Ribosome biogenesis</keyword>
<dbReference type="PANTHER" id="PTHR33692:SF1">
    <property type="entry name" value="RIBOSOME MATURATION FACTOR RIMM"/>
    <property type="match status" value="1"/>
</dbReference>
<dbReference type="InterPro" id="IPR002676">
    <property type="entry name" value="RimM_N"/>
</dbReference>
<accession>A0AAE4QQX7</accession>
<dbReference type="Gene3D" id="2.30.30.240">
    <property type="entry name" value="PRC-barrel domain"/>
    <property type="match status" value="1"/>
</dbReference>
<dbReference type="InterPro" id="IPR056792">
    <property type="entry name" value="PRC_RimM"/>
</dbReference>
<dbReference type="GO" id="GO:0006364">
    <property type="term" value="P:rRNA processing"/>
    <property type="evidence" value="ECO:0007669"/>
    <property type="project" value="UniProtKB-UniRule"/>
</dbReference>
<feature type="domain" description="RimM N-terminal" evidence="6">
    <location>
        <begin position="8"/>
        <end position="90"/>
    </location>
</feature>
<proteinExistence type="inferred from homology"/>
<dbReference type="GO" id="GO:0043022">
    <property type="term" value="F:ribosome binding"/>
    <property type="evidence" value="ECO:0007669"/>
    <property type="project" value="InterPro"/>
</dbReference>
<dbReference type="Pfam" id="PF24986">
    <property type="entry name" value="PRC_RimM"/>
    <property type="match status" value="1"/>
</dbReference>
<keyword evidence="1 5" id="KW-0963">Cytoplasm</keyword>
<evidence type="ECO:0000256" key="4">
    <source>
        <dbReference type="ARBA" id="ARBA00023186"/>
    </source>
</evidence>
<feature type="domain" description="Ribosome maturation factor RimM PRC barrel" evidence="7">
    <location>
        <begin position="105"/>
        <end position="171"/>
    </location>
</feature>
<protein>
    <recommendedName>
        <fullName evidence="5">Ribosome maturation factor RimM</fullName>
    </recommendedName>
</protein>
<dbReference type="Pfam" id="PF01782">
    <property type="entry name" value="RimM"/>
    <property type="match status" value="1"/>
</dbReference>
<dbReference type="AlphaFoldDB" id="A0AAE4QQX7"/>
<dbReference type="SUPFAM" id="SSF50346">
    <property type="entry name" value="PRC-barrel domain"/>
    <property type="match status" value="1"/>
</dbReference>